<accession>E9G9Q4</accession>
<keyword evidence="3" id="KW-1185">Reference proteome</keyword>
<evidence type="ECO:0000313" key="3">
    <source>
        <dbReference type="Proteomes" id="UP000000305"/>
    </source>
</evidence>
<name>E9G9Q4_DAPPU</name>
<evidence type="ECO:0000313" key="2">
    <source>
        <dbReference type="EMBL" id="EFX83612.1"/>
    </source>
</evidence>
<proteinExistence type="predicted"/>
<dbReference type="InParanoid" id="E9G9Q4"/>
<organism evidence="2 3">
    <name type="scientific">Daphnia pulex</name>
    <name type="common">Water flea</name>
    <dbReference type="NCBI Taxonomy" id="6669"/>
    <lineage>
        <taxon>Eukaryota</taxon>
        <taxon>Metazoa</taxon>
        <taxon>Ecdysozoa</taxon>
        <taxon>Arthropoda</taxon>
        <taxon>Crustacea</taxon>
        <taxon>Branchiopoda</taxon>
        <taxon>Diplostraca</taxon>
        <taxon>Cladocera</taxon>
        <taxon>Anomopoda</taxon>
        <taxon>Daphniidae</taxon>
        <taxon>Daphnia</taxon>
    </lineage>
</organism>
<dbReference type="AlphaFoldDB" id="E9G9Q4"/>
<keyword evidence="1" id="KW-1133">Transmembrane helix</keyword>
<sequence length="244" mass="27519">MYNLTEKGGKCSSSIKLWKKLKNLLSLSGEERWKYHEIRLVEVIAKTKWRIKDNHMFGVLEIANSNNFHPFIPDKWFINEKEKRCEFCGKYEHVKIVRKMTKIPTDVEAFVFPVARESAGTQTSTTTFPAIIKMVATAVGQKIISANFLKMPNTSGNGSAGAYDFTMTDACQKTKDAKDSTCGVYAVMPNLIHRIVYVYEIGIPIYVACSDPSAFIVLSYALVLVVFFRNSSLLFMKGKIMVGN</sequence>
<keyword evidence="1" id="KW-0812">Transmembrane</keyword>
<evidence type="ECO:0000256" key="1">
    <source>
        <dbReference type="SAM" id="Phobius"/>
    </source>
</evidence>
<dbReference type="KEGG" id="dpx:DAPPUDRAFT_100201"/>
<feature type="transmembrane region" description="Helical" evidence="1">
    <location>
        <begin position="214"/>
        <end position="236"/>
    </location>
</feature>
<dbReference type="Proteomes" id="UP000000305">
    <property type="component" value="Unassembled WGS sequence"/>
</dbReference>
<keyword evidence="1" id="KW-0472">Membrane</keyword>
<dbReference type="HOGENOM" id="CLU_1138996_0_0_1"/>
<reference evidence="2 3" key="1">
    <citation type="journal article" date="2011" name="Science">
        <title>The ecoresponsive genome of Daphnia pulex.</title>
        <authorList>
            <person name="Colbourne J.K."/>
            <person name="Pfrender M.E."/>
            <person name="Gilbert D."/>
            <person name="Thomas W.K."/>
            <person name="Tucker A."/>
            <person name="Oakley T.H."/>
            <person name="Tokishita S."/>
            <person name="Aerts A."/>
            <person name="Arnold G.J."/>
            <person name="Basu M.K."/>
            <person name="Bauer D.J."/>
            <person name="Caceres C.E."/>
            <person name="Carmel L."/>
            <person name="Casola C."/>
            <person name="Choi J.H."/>
            <person name="Detter J.C."/>
            <person name="Dong Q."/>
            <person name="Dusheyko S."/>
            <person name="Eads B.D."/>
            <person name="Frohlich T."/>
            <person name="Geiler-Samerotte K.A."/>
            <person name="Gerlach D."/>
            <person name="Hatcher P."/>
            <person name="Jogdeo S."/>
            <person name="Krijgsveld J."/>
            <person name="Kriventseva E.V."/>
            <person name="Kultz D."/>
            <person name="Laforsch C."/>
            <person name="Lindquist E."/>
            <person name="Lopez J."/>
            <person name="Manak J.R."/>
            <person name="Muller J."/>
            <person name="Pangilinan J."/>
            <person name="Patwardhan R.P."/>
            <person name="Pitluck S."/>
            <person name="Pritham E.J."/>
            <person name="Rechtsteiner A."/>
            <person name="Rho M."/>
            <person name="Rogozin I.B."/>
            <person name="Sakarya O."/>
            <person name="Salamov A."/>
            <person name="Schaack S."/>
            <person name="Shapiro H."/>
            <person name="Shiga Y."/>
            <person name="Skalitzky C."/>
            <person name="Smith Z."/>
            <person name="Souvorov A."/>
            <person name="Sung W."/>
            <person name="Tang Z."/>
            <person name="Tsuchiya D."/>
            <person name="Tu H."/>
            <person name="Vos H."/>
            <person name="Wang M."/>
            <person name="Wolf Y.I."/>
            <person name="Yamagata H."/>
            <person name="Yamada T."/>
            <person name="Ye Y."/>
            <person name="Shaw J.R."/>
            <person name="Andrews J."/>
            <person name="Crease T.J."/>
            <person name="Tang H."/>
            <person name="Lucas S.M."/>
            <person name="Robertson H.M."/>
            <person name="Bork P."/>
            <person name="Koonin E.V."/>
            <person name="Zdobnov E.M."/>
            <person name="Grigoriev I.V."/>
            <person name="Lynch M."/>
            <person name="Boore J.L."/>
        </authorList>
    </citation>
    <scope>NUCLEOTIDE SEQUENCE [LARGE SCALE GENOMIC DNA]</scope>
</reference>
<dbReference type="PhylomeDB" id="E9G9Q4"/>
<protein>
    <submittedName>
        <fullName evidence="2">Uncharacterized protein</fullName>
    </submittedName>
</protein>
<dbReference type="EMBL" id="GL732536">
    <property type="protein sequence ID" value="EFX83612.1"/>
    <property type="molecule type" value="Genomic_DNA"/>
</dbReference>
<gene>
    <name evidence="2" type="ORF">DAPPUDRAFT_100201</name>
</gene>